<dbReference type="RefSeq" id="WP_149486507.1">
    <property type="nucleotide sequence ID" value="NZ_CP036150.1"/>
</dbReference>
<gene>
    <name evidence="2" type="ORF">EXM22_10680</name>
</gene>
<evidence type="ECO:0000256" key="1">
    <source>
        <dbReference type="SAM" id="SignalP"/>
    </source>
</evidence>
<organism evidence="2 3">
    <name type="scientific">Oceanispirochaeta crateris</name>
    <dbReference type="NCBI Taxonomy" id="2518645"/>
    <lineage>
        <taxon>Bacteria</taxon>
        <taxon>Pseudomonadati</taxon>
        <taxon>Spirochaetota</taxon>
        <taxon>Spirochaetia</taxon>
        <taxon>Spirochaetales</taxon>
        <taxon>Spirochaetaceae</taxon>
        <taxon>Oceanispirochaeta</taxon>
    </lineage>
</organism>
<accession>A0A5C1QPD3</accession>
<feature type="chain" id="PRO_5023117817" description="Lipoprotein" evidence="1">
    <location>
        <begin position="20"/>
        <end position="206"/>
    </location>
</feature>
<dbReference type="Proteomes" id="UP000324209">
    <property type="component" value="Chromosome"/>
</dbReference>
<keyword evidence="3" id="KW-1185">Reference proteome</keyword>
<proteinExistence type="predicted"/>
<reference evidence="2 3" key="1">
    <citation type="submission" date="2019-02" db="EMBL/GenBank/DDBJ databases">
        <title>Complete Genome Sequence and Methylome Analysis of free living Spirochaetas.</title>
        <authorList>
            <person name="Fomenkov A."/>
            <person name="Dubinina G."/>
            <person name="Leshcheva N."/>
            <person name="Mikheeva N."/>
            <person name="Grabovich M."/>
            <person name="Vincze T."/>
            <person name="Roberts R.J."/>
        </authorList>
    </citation>
    <scope>NUCLEOTIDE SEQUENCE [LARGE SCALE GENOMIC DNA]</scope>
    <source>
        <strain evidence="2 3">K2</strain>
    </source>
</reference>
<evidence type="ECO:0000313" key="3">
    <source>
        <dbReference type="Proteomes" id="UP000324209"/>
    </source>
</evidence>
<keyword evidence="1" id="KW-0732">Signal</keyword>
<evidence type="ECO:0008006" key="4">
    <source>
        <dbReference type="Google" id="ProtNLM"/>
    </source>
</evidence>
<sequence>MKQALFPLILLTTVFAGCASVDPYIGEQIIQHQVADISFTFQLLSEDHLKNLYGKTENPFINFPGRFPKKEFFVFDTEISAETTTLDISRSTMSILIGSDVYKASNDFNLTRAWTPYFASDREQLHMKNKINKLLKPANITVSPENPFKGLLVFLVPQSEDIDAVIRIPAVSQEGDEGIIEVPFKVKRMVVGTNGTVEKNTGIFSE</sequence>
<protein>
    <recommendedName>
        <fullName evidence="4">Lipoprotein</fullName>
    </recommendedName>
</protein>
<dbReference type="EMBL" id="CP036150">
    <property type="protein sequence ID" value="QEN08426.1"/>
    <property type="molecule type" value="Genomic_DNA"/>
</dbReference>
<name>A0A5C1QPD3_9SPIO</name>
<dbReference type="AlphaFoldDB" id="A0A5C1QPD3"/>
<dbReference type="KEGG" id="ock:EXM22_10680"/>
<feature type="signal peptide" evidence="1">
    <location>
        <begin position="1"/>
        <end position="19"/>
    </location>
</feature>
<dbReference type="OrthoDB" id="9865202at2"/>
<evidence type="ECO:0000313" key="2">
    <source>
        <dbReference type="EMBL" id="QEN08426.1"/>
    </source>
</evidence>
<dbReference type="PROSITE" id="PS51257">
    <property type="entry name" value="PROKAR_LIPOPROTEIN"/>
    <property type="match status" value="1"/>
</dbReference>